<keyword evidence="1" id="KW-0963">Cytoplasm</keyword>
<sequence length="344" mass="39688">MKIDNFNFDLPETLVAKKLCNPRDGARMAVLNRKNNEIVDDYFYNIINYFEEGDLFVINNTKVFPCVLRGRKENGGLIEIKLGSRKDEYIWDCIVESARELKTGEKLFFGDNNEIIANVIERNSFDTGYLMKFDSETNIEEQIEKIGSYFFPIYLPQKIDNPEDYQTIYASEWGSMQPPVAGMHFTDELFKKAKDKNINVCNITLHIGRLDKLALQNGKMEIEEHKMYKEHYILDDDTAKLINKTKENGKRIVAIGTTAVRTLESIADEKGYVHGGEGWTDLYIYPGYKFKIIDALLSNLQPPMTTNLMLACAFGGREQVMNLYEHAVRDNYKFLEYGDCALYI</sequence>
<evidence type="ECO:0000313" key="6">
    <source>
        <dbReference type="Proteomes" id="UP000190080"/>
    </source>
</evidence>
<keyword evidence="5" id="KW-0328">Glycosyltransferase</keyword>
<gene>
    <name evidence="5" type="primary">queA_2</name>
    <name evidence="5" type="ORF">CLORY_45030</name>
</gene>
<dbReference type="InterPro" id="IPR042118">
    <property type="entry name" value="QueA_dom1"/>
</dbReference>
<dbReference type="STRING" id="1450648.CLORY_45030"/>
<proteinExistence type="predicted"/>
<keyword evidence="5" id="KW-0413">Isomerase</keyword>
<keyword evidence="4" id="KW-0671">Queuosine biosynthesis</keyword>
<evidence type="ECO:0000313" key="5">
    <source>
        <dbReference type="EMBL" id="OPJ54777.1"/>
    </source>
</evidence>
<keyword evidence="2 5" id="KW-0808">Transferase</keyword>
<dbReference type="PANTHER" id="PTHR30307">
    <property type="entry name" value="S-ADENOSYLMETHIONINE:TRNA RIBOSYLTRANSFERASE-ISOMERASE"/>
    <property type="match status" value="1"/>
</dbReference>
<dbReference type="PANTHER" id="PTHR30307:SF0">
    <property type="entry name" value="S-ADENOSYLMETHIONINE:TRNA RIBOSYLTRANSFERASE-ISOMERASE"/>
    <property type="match status" value="1"/>
</dbReference>
<dbReference type="Proteomes" id="UP000190080">
    <property type="component" value="Unassembled WGS sequence"/>
</dbReference>
<dbReference type="EC" id="2.4.99.17" evidence="5"/>
<dbReference type="InterPro" id="IPR003699">
    <property type="entry name" value="QueA"/>
</dbReference>
<keyword evidence="3" id="KW-0949">S-adenosyl-L-methionine</keyword>
<dbReference type="GO" id="GO:0008616">
    <property type="term" value="P:tRNA queuosine(34) biosynthetic process"/>
    <property type="evidence" value="ECO:0007669"/>
    <property type="project" value="UniProtKB-KW"/>
</dbReference>
<accession>A0A1V4I5C4</accession>
<dbReference type="EMBL" id="MZGV01000127">
    <property type="protein sequence ID" value="OPJ54777.1"/>
    <property type="molecule type" value="Genomic_DNA"/>
</dbReference>
<dbReference type="Pfam" id="PF02547">
    <property type="entry name" value="Queuosine_synth"/>
    <property type="match status" value="1"/>
</dbReference>
<dbReference type="InterPro" id="IPR042119">
    <property type="entry name" value="QueA_dom2"/>
</dbReference>
<dbReference type="RefSeq" id="WP_169911730.1">
    <property type="nucleotide sequence ID" value="NZ_MZGV01000127.1"/>
</dbReference>
<protein>
    <submittedName>
        <fullName evidence="5">S-adenosylmethionine:tRNA ribosyltransferase-isomerase</fullName>
        <ecNumber evidence="5">2.4.99.17</ecNumber>
    </submittedName>
</protein>
<evidence type="ECO:0000256" key="1">
    <source>
        <dbReference type="ARBA" id="ARBA00022490"/>
    </source>
</evidence>
<evidence type="ECO:0000256" key="3">
    <source>
        <dbReference type="ARBA" id="ARBA00022691"/>
    </source>
</evidence>
<evidence type="ECO:0000256" key="2">
    <source>
        <dbReference type="ARBA" id="ARBA00022679"/>
    </source>
</evidence>
<reference evidence="5 6" key="1">
    <citation type="submission" date="2017-03" db="EMBL/GenBank/DDBJ databases">
        <title>Genome sequence of Clostridium oryzae DSM 28571.</title>
        <authorList>
            <person name="Poehlein A."/>
            <person name="Daniel R."/>
        </authorList>
    </citation>
    <scope>NUCLEOTIDE SEQUENCE [LARGE SCALE GENOMIC DNA]</scope>
    <source>
        <strain evidence="5 6">DSM 28571</strain>
    </source>
</reference>
<dbReference type="AlphaFoldDB" id="A0A1V4I5C4"/>
<evidence type="ECO:0000256" key="4">
    <source>
        <dbReference type="ARBA" id="ARBA00022785"/>
    </source>
</evidence>
<dbReference type="NCBIfam" id="NF001140">
    <property type="entry name" value="PRK00147.1"/>
    <property type="match status" value="1"/>
</dbReference>
<dbReference type="SUPFAM" id="SSF111337">
    <property type="entry name" value="QueA-like"/>
    <property type="match status" value="1"/>
</dbReference>
<dbReference type="NCBIfam" id="TIGR00113">
    <property type="entry name" value="queA"/>
    <property type="match status" value="1"/>
</dbReference>
<dbReference type="Gene3D" id="2.40.10.240">
    <property type="entry name" value="QueA-like"/>
    <property type="match status" value="1"/>
</dbReference>
<dbReference type="Gene3D" id="3.40.1780.10">
    <property type="entry name" value="QueA-like"/>
    <property type="match status" value="1"/>
</dbReference>
<dbReference type="InterPro" id="IPR036100">
    <property type="entry name" value="QueA_sf"/>
</dbReference>
<dbReference type="GO" id="GO:0051075">
    <property type="term" value="F:S-adenosylmethionine:tRNA ribosyltransferase-isomerase activity"/>
    <property type="evidence" value="ECO:0007669"/>
    <property type="project" value="UniProtKB-EC"/>
</dbReference>
<name>A0A1V4I5C4_9CLOT</name>
<organism evidence="5 6">
    <name type="scientific">Clostridium oryzae</name>
    <dbReference type="NCBI Taxonomy" id="1450648"/>
    <lineage>
        <taxon>Bacteria</taxon>
        <taxon>Bacillati</taxon>
        <taxon>Bacillota</taxon>
        <taxon>Clostridia</taxon>
        <taxon>Eubacteriales</taxon>
        <taxon>Clostridiaceae</taxon>
        <taxon>Clostridium</taxon>
    </lineage>
</organism>
<keyword evidence="6" id="KW-1185">Reference proteome</keyword>
<comment type="caution">
    <text evidence="5">The sequence shown here is derived from an EMBL/GenBank/DDBJ whole genome shotgun (WGS) entry which is preliminary data.</text>
</comment>